<evidence type="ECO:0008006" key="2">
    <source>
        <dbReference type="Google" id="ProtNLM"/>
    </source>
</evidence>
<protein>
    <recommendedName>
        <fullName evidence="2">Outer membrane lipoprotein BamD-like domain-containing protein</fullName>
    </recommendedName>
</protein>
<dbReference type="AlphaFoldDB" id="A0A0F9IND6"/>
<evidence type="ECO:0000313" key="1">
    <source>
        <dbReference type="EMBL" id="KKM21354.1"/>
    </source>
</evidence>
<name>A0A0F9IND6_9ZZZZ</name>
<sequence>MKRAIILLIVMSLMAPSAELAAGGSSFWSSLKSRIMGITPKKQATVTTAVGGVRGALSDEAEDVYWKGKEINEVDEVELQKFNEALEMAVQGDEANSLKAFEEFLNEYPNSSLRGDALEAVTALKSQ</sequence>
<gene>
    <name evidence="1" type="ORF">LCGC14_1636250</name>
</gene>
<accession>A0A0F9IND6</accession>
<comment type="caution">
    <text evidence="1">The sequence shown here is derived from an EMBL/GenBank/DDBJ whole genome shotgun (WGS) entry which is preliminary data.</text>
</comment>
<proteinExistence type="predicted"/>
<organism evidence="1">
    <name type="scientific">marine sediment metagenome</name>
    <dbReference type="NCBI Taxonomy" id="412755"/>
    <lineage>
        <taxon>unclassified sequences</taxon>
        <taxon>metagenomes</taxon>
        <taxon>ecological metagenomes</taxon>
    </lineage>
</organism>
<dbReference type="EMBL" id="LAZR01013570">
    <property type="protein sequence ID" value="KKM21354.1"/>
    <property type="molecule type" value="Genomic_DNA"/>
</dbReference>
<reference evidence="1" key="1">
    <citation type="journal article" date="2015" name="Nature">
        <title>Complex archaea that bridge the gap between prokaryotes and eukaryotes.</title>
        <authorList>
            <person name="Spang A."/>
            <person name="Saw J.H."/>
            <person name="Jorgensen S.L."/>
            <person name="Zaremba-Niedzwiedzka K."/>
            <person name="Martijn J."/>
            <person name="Lind A.E."/>
            <person name="van Eijk R."/>
            <person name="Schleper C."/>
            <person name="Guy L."/>
            <person name="Ettema T.J."/>
        </authorList>
    </citation>
    <scope>NUCLEOTIDE SEQUENCE</scope>
</reference>